<sequence length="561" mass="59962">MKLSLKKYKNRVGILALFFGTTLLFFSCAKEFGNGETGNGKLKVKVLGVTDMNDISKSAFTASVQSNAKPSKTNSTENDLIAFDAFDALVTVEKDQIKKSRVSIGEGVQGVSSGLMAAAVAPGVKYRLLLYKEDGTFVSSTALVSGQEGEVSVTKGFKYNYYAISYNTEEDVVGINTGNATLAIPEGHDVIHANGSIDIPLTASDANIPLGIVFKHKFARIGLELNTMGMFADIQSAGVSVSGLALKTGTIDLKNGNLSNLQNYTKTLSYSDFTNVNPDYSDAKIAYAYTADATALSSFTVSVNALSLTLDNASTRTFGNLATSPSVFTFSNVTPVLGGSFTARVNLIESPITVAGVKWARTNVYENGGHNPYRFSHTYAHTNQLNSYFSFKGEKARMYGNNGDPCALVYPEGVWRQASELDFRKLVGGRPGGGLLGTNYPAQPFTRGTEGALNFIEYAGAGLGTPSYPSNRLRFNMNGLGISIGAVLALITIDLGSTYGNSLNVWTSTDVSLLPPLVGIGAWYHDATAAISPRNVTDLDVSLLNLGLIETSFRNVRCVRR</sequence>
<dbReference type="EMBL" id="PRDK01000005">
    <property type="protein sequence ID" value="MBE8713843.1"/>
    <property type="molecule type" value="Genomic_DNA"/>
</dbReference>
<comment type="caution">
    <text evidence="1">The sequence shown here is derived from an EMBL/GenBank/DDBJ whole genome shotgun (WGS) entry which is preliminary data.</text>
</comment>
<evidence type="ECO:0000313" key="2">
    <source>
        <dbReference type="Proteomes" id="UP000616201"/>
    </source>
</evidence>
<gene>
    <name evidence="1" type="ORF">C4F49_09135</name>
</gene>
<dbReference type="RefSeq" id="WP_196933992.1">
    <property type="nucleotide sequence ID" value="NZ_MU158697.1"/>
</dbReference>
<keyword evidence="2" id="KW-1185">Reference proteome</keyword>
<accession>A0A928UVR7</accession>
<evidence type="ECO:0000313" key="1">
    <source>
        <dbReference type="EMBL" id="MBE8713843.1"/>
    </source>
</evidence>
<dbReference type="AlphaFoldDB" id="A0A928UVR7"/>
<organism evidence="1 2">
    <name type="scientific">Sphingobacterium hungaricum</name>
    <dbReference type="NCBI Taxonomy" id="2082723"/>
    <lineage>
        <taxon>Bacteria</taxon>
        <taxon>Pseudomonadati</taxon>
        <taxon>Bacteroidota</taxon>
        <taxon>Sphingobacteriia</taxon>
        <taxon>Sphingobacteriales</taxon>
        <taxon>Sphingobacteriaceae</taxon>
        <taxon>Sphingobacterium</taxon>
    </lineage>
</organism>
<dbReference type="PROSITE" id="PS51257">
    <property type="entry name" value="PROKAR_LIPOPROTEIN"/>
    <property type="match status" value="1"/>
</dbReference>
<dbReference type="Proteomes" id="UP000616201">
    <property type="component" value="Unassembled WGS sequence"/>
</dbReference>
<proteinExistence type="predicted"/>
<protein>
    <recommendedName>
        <fullName evidence="3">Fimbrillin-like</fullName>
    </recommendedName>
</protein>
<reference evidence="1" key="1">
    <citation type="submission" date="2018-02" db="EMBL/GenBank/DDBJ databases">
        <authorList>
            <person name="Vasarhelyi B.M."/>
            <person name="Deshmukh S."/>
            <person name="Balint B."/>
            <person name="Kukolya J."/>
        </authorList>
    </citation>
    <scope>NUCLEOTIDE SEQUENCE</scope>
    <source>
        <strain evidence="1">KB22</strain>
    </source>
</reference>
<evidence type="ECO:0008006" key="3">
    <source>
        <dbReference type="Google" id="ProtNLM"/>
    </source>
</evidence>
<name>A0A928UVR7_9SPHI</name>